<gene>
    <name evidence="2" type="ORF">BSZ37_18920</name>
</gene>
<proteinExistence type="predicted"/>
<evidence type="ECO:0008006" key="4">
    <source>
        <dbReference type="Google" id="ProtNLM"/>
    </source>
</evidence>
<evidence type="ECO:0000256" key="1">
    <source>
        <dbReference type="SAM" id="SignalP"/>
    </source>
</evidence>
<accession>A0A271J5W4</accession>
<dbReference type="AlphaFoldDB" id="A0A271J5W4"/>
<dbReference type="OrthoDB" id="9828467at2"/>
<keyword evidence="3" id="KW-1185">Reference proteome</keyword>
<name>A0A271J5W4_9BACT</name>
<dbReference type="Proteomes" id="UP000216339">
    <property type="component" value="Unassembled WGS sequence"/>
</dbReference>
<organism evidence="2 3">
    <name type="scientific">Rubrivirga marina</name>
    <dbReference type="NCBI Taxonomy" id="1196024"/>
    <lineage>
        <taxon>Bacteria</taxon>
        <taxon>Pseudomonadati</taxon>
        <taxon>Rhodothermota</taxon>
        <taxon>Rhodothermia</taxon>
        <taxon>Rhodothermales</taxon>
        <taxon>Rubricoccaceae</taxon>
        <taxon>Rubrivirga</taxon>
    </lineage>
</organism>
<feature type="chain" id="PRO_5012515484" description="Lipocalin-like domain-containing protein" evidence="1">
    <location>
        <begin position="20"/>
        <end position="219"/>
    </location>
</feature>
<reference evidence="2 3" key="1">
    <citation type="submission" date="2016-11" db="EMBL/GenBank/DDBJ databases">
        <title>Study of marine rhodopsin-containing bacteria.</title>
        <authorList>
            <person name="Yoshizawa S."/>
            <person name="Kumagai Y."/>
            <person name="Kogure K."/>
        </authorList>
    </citation>
    <scope>NUCLEOTIDE SEQUENCE [LARGE SCALE GENOMIC DNA]</scope>
    <source>
        <strain evidence="2 3">SAORIC-28</strain>
    </source>
</reference>
<dbReference type="RefSeq" id="WP_095512030.1">
    <property type="nucleotide sequence ID" value="NZ_MQWD01000001.1"/>
</dbReference>
<protein>
    <recommendedName>
        <fullName evidence="4">Lipocalin-like domain-containing protein</fullName>
    </recommendedName>
</protein>
<feature type="signal peptide" evidence="1">
    <location>
        <begin position="1"/>
        <end position="19"/>
    </location>
</feature>
<evidence type="ECO:0000313" key="3">
    <source>
        <dbReference type="Proteomes" id="UP000216339"/>
    </source>
</evidence>
<sequence>MLLRALPILLVLWAAAAHGQVLPPPVEPEAPDVVGTWELVAAENVPYDDNLVFARLTFTPDELDAVYVFLDPDDAELIGRFQGGRYVASAGQLVLRDRGDVTVLEVARDRTLLTVADLETGIVLLLREADPALARDPELLGGWEGTREGEPFGVRFGPDGRAEIRRGDDLDDGEYVVAGPYVLLGDDPARYTFARDDAGRRQLVVEADGERTILSRMAD</sequence>
<comment type="caution">
    <text evidence="2">The sequence shown here is derived from an EMBL/GenBank/DDBJ whole genome shotgun (WGS) entry which is preliminary data.</text>
</comment>
<evidence type="ECO:0000313" key="2">
    <source>
        <dbReference type="EMBL" id="PAP78345.1"/>
    </source>
</evidence>
<dbReference type="EMBL" id="MQWD01000001">
    <property type="protein sequence ID" value="PAP78345.1"/>
    <property type="molecule type" value="Genomic_DNA"/>
</dbReference>
<keyword evidence="1" id="KW-0732">Signal</keyword>